<keyword evidence="3 7" id="KW-0808">Transferase</keyword>
<evidence type="ECO:0000256" key="5">
    <source>
        <dbReference type="ARBA" id="ARBA00050776"/>
    </source>
</evidence>
<dbReference type="PANTHER" id="PTHR43586:SF8">
    <property type="entry name" value="CYSTEINE DESULFURASE 1, CHLOROPLASTIC"/>
    <property type="match status" value="1"/>
</dbReference>
<dbReference type="InterPro" id="IPR015421">
    <property type="entry name" value="PyrdxlP-dep_Trfase_major"/>
</dbReference>
<dbReference type="InterPro" id="IPR000192">
    <property type="entry name" value="Aminotrans_V_dom"/>
</dbReference>
<dbReference type="Pfam" id="PF00266">
    <property type="entry name" value="Aminotran_5"/>
    <property type="match status" value="1"/>
</dbReference>
<dbReference type="AlphaFoldDB" id="A0A075HL48"/>
<name>A0A075HL48_9ARCH</name>
<dbReference type="InterPro" id="IPR010970">
    <property type="entry name" value="Cys_dSase_SufS"/>
</dbReference>
<dbReference type="Gene3D" id="3.90.1150.10">
    <property type="entry name" value="Aspartate Aminotransferase, domain 1"/>
    <property type="match status" value="1"/>
</dbReference>
<proteinExistence type="predicted"/>
<comment type="catalytic activity">
    <reaction evidence="5">
        <text>(sulfur carrier)-H + L-cysteine = (sulfur carrier)-SH + L-alanine</text>
        <dbReference type="Rhea" id="RHEA:43892"/>
        <dbReference type="Rhea" id="RHEA-COMP:14737"/>
        <dbReference type="Rhea" id="RHEA-COMP:14739"/>
        <dbReference type="ChEBI" id="CHEBI:29917"/>
        <dbReference type="ChEBI" id="CHEBI:35235"/>
        <dbReference type="ChEBI" id="CHEBI:57972"/>
        <dbReference type="ChEBI" id="CHEBI:64428"/>
        <dbReference type="EC" id="2.8.1.7"/>
    </reaction>
</comment>
<dbReference type="Gene3D" id="3.40.640.10">
    <property type="entry name" value="Type I PLP-dependent aspartate aminotransferase-like (Major domain)"/>
    <property type="match status" value="1"/>
</dbReference>
<dbReference type="GO" id="GO:0031071">
    <property type="term" value="F:cysteine desulfurase activity"/>
    <property type="evidence" value="ECO:0007669"/>
    <property type="project" value="UniProtKB-EC"/>
</dbReference>
<dbReference type="GO" id="GO:0030170">
    <property type="term" value="F:pyridoxal phosphate binding"/>
    <property type="evidence" value="ECO:0007669"/>
    <property type="project" value="InterPro"/>
</dbReference>
<accession>A0A075HL48</accession>
<evidence type="ECO:0000256" key="1">
    <source>
        <dbReference type="ARBA" id="ARBA00001933"/>
    </source>
</evidence>
<keyword evidence="4" id="KW-0663">Pyridoxal phosphate</keyword>
<dbReference type="CDD" id="cd06453">
    <property type="entry name" value="SufS_like"/>
    <property type="match status" value="1"/>
</dbReference>
<dbReference type="EC" id="2.8.1.7" evidence="2"/>
<evidence type="ECO:0000256" key="3">
    <source>
        <dbReference type="ARBA" id="ARBA00022679"/>
    </source>
</evidence>
<evidence type="ECO:0000256" key="2">
    <source>
        <dbReference type="ARBA" id="ARBA00012239"/>
    </source>
</evidence>
<dbReference type="SUPFAM" id="SSF53383">
    <property type="entry name" value="PLP-dependent transferases"/>
    <property type="match status" value="1"/>
</dbReference>
<protein>
    <recommendedName>
        <fullName evidence="2">cysteine desulfurase</fullName>
        <ecNumber evidence="2">2.8.1.7</ecNumber>
    </recommendedName>
</protein>
<reference evidence="7" key="1">
    <citation type="journal article" date="2014" name="Genome Biol. Evol.">
        <title>Pangenome evidence for extensive interdomain horizontal transfer affecting lineage core and shell genes in uncultured planktonic thaumarchaeota and euryarchaeota.</title>
        <authorList>
            <person name="Deschamps P."/>
            <person name="Zivanovic Y."/>
            <person name="Moreira D."/>
            <person name="Rodriguez-Valera F."/>
            <person name="Lopez-Garcia P."/>
        </authorList>
    </citation>
    <scope>NUCLEOTIDE SEQUENCE</scope>
</reference>
<comment type="cofactor">
    <cofactor evidence="1">
        <name>pyridoxal 5'-phosphate</name>
        <dbReference type="ChEBI" id="CHEBI:597326"/>
    </cofactor>
</comment>
<dbReference type="GO" id="GO:0006534">
    <property type="term" value="P:cysteine metabolic process"/>
    <property type="evidence" value="ECO:0007669"/>
    <property type="project" value="InterPro"/>
</dbReference>
<dbReference type="EMBL" id="KF901042">
    <property type="protein sequence ID" value="AIF15985.1"/>
    <property type="molecule type" value="Genomic_DNA"/>
</dbReference>
<organism evidence="7">
    <name type="scientific">uncultured marine thaumarchaeote KM3_72_A09</name>
    <dbReference type="NCBI Taxonomy" id="1456261"/>
    <lineage>
        <taxon>Archaea</taxon>
        <taxon>Nitrososphaerota</taxon>
        <taxon>environmental samples</taxon>
    </lineage>
</organism>
<feature type="domain" description="Aminotransferase class V" evidence="6">
    <location>
        <begin position="38"/>
        <end position="409"/>
    </location>
</feature>
<evidence type="ECO:0000256" key="4">
    <source>
        <dbReference type="ARBA" id="ARBA00022898"/>
    </source>
</evidence>
<sequence length="422" mass="46722">MLHLSKARIVLKTSSLDVAAIRKDFPILNRKVQGKPLVYLDNAATSQKPEQVVQAIESYYRGYNANVHRGIHDLSEEATAAYEGAREKIRLFINSKRREENIFVRNATEGINLVANTWGKQNVSKGDHILLTIMEHHSNIVPWQLLAKENGATLQFVDVDNEGKLRLDQAEEMIDEGPRLLCITQMSNVLGTINPVKELTARAHDHGTTVLIDGAQSVPHIPVDLQDLDSDFFVFSGHKMMGPTGVGVVHGKRELLEEMPPFLGGGDMIKEVHMTESRWNDLPWKFEAGTPNIGGVIGLAAAVDYLSSLGMKNVCVLEKELTKYAMEMLIGIPGVHIYGPRGPEDRCGIIAFNIDGIHAHDVSTLLNQDGVAIRAGHHCAMPLMERLKIPASGRASFYIYNTHEEIDILVKSIMNAKRVFGS</sequence>
<evidence type="ECO:0000313" key="7">
    <source>
        <dbReference type="EMBL" id="AIF15985.1"/>
    </source>
</evidence>
<dbReference type="PANTHER" id="PTHR43586">
    <property type="entry name" value="CYSTEINE DESULFURASE"/>
    <property type="match status" value="1"/>
</dbReference>
<dbReference type="NCBIfam" id="TIGR01979">
    <property type="entry name" value="sufS"/>
    <property type="match status" value="1"/>
</dbReference>
<evidence type="ECO:0000259" key="6">
    <source>
        <dbReference type="Pfam" id="PF00266"/>
    </source>
</evidence>
<gene>
    <name evidence="7" type="primary">sufS</name>
</gene>
<dbReference type="InterPro" id="IPR015422">
    <property type="entry name" value="PyrdxlP-dep_Trfase_small"/>
</dbReference>
<dbReference type="InterPro" id="IPR015424">
    <property type="entry name" value="PyrdxlP-dep_Trfase"/>
</dbReference>